<dbReference type="GO" id="GO:0030288">
    <property type="term" value="C:outer membrane-bounded periplasmic space"/>
    <property type="evidence" value="ECO:0007669"/>
    <property type="project" value="UniProtKB-UniRule"/>
</dbReference>
<dbReference type="GO" id="GO:0043093">
    <property type="term" value="P:FtsZ-dependent cytokinesis"/>
    <property type="evidence" value="ECO:0007669"/>
    <property type="project" value="UniProtKB-UniRule"/>
</dbReference>
<keyword evidence="2" id="KW-0802">TPR repeat</keyword>
<keyword evidence="1" id="KW-0732">Signal</keyword>
<dbReference type="KEGG" id="tso:IZ6_06260"/>
<organism evidence="4 5">
    <name type="scientific">Terrihabitans soli</name>
    <dbReference type="NCBI Taxonomy" id="708113"/>
    <lineage>
        <taxon>Bacteria</taxon>
        <taxon>Pseudomonadati</taxon>
        <taxon>Pseudomonadota</taxon>
        <taxon>Alphaproteobacteria</taxon>
        <taxon>Hyphomicrobiales</taxon>
        <taxon>Terrihabitans</taxon>
    </lineage>
</organism>
<dbReference type="HAMAP" id="MF_02066">
    <property type="entry name" value="CpoB"/>
    <property type="match status" value="1"/>
</dbReference>
<evidence type="ECO:0000256" key="1">
    <source>
        <dbReference type="HAMAP-Rule" id="MF_02066"/>
    </source>
</evidence>
<dbReference type="AlphaFoldDB" id="A0A6S6QS73"/>
<name>A0A6S6QS73_9HYPH</name>
<gene>
    <name evidence="1" type="primary">cpoB</name>
    <name evidence="4" type="ORF">IZ6_06260</name>
</gene>
<dbReference type="EMBL" id="AP023361">
    <property type="protein sequence ID" value="BCJ89891.1"/>
    <property type="molecule type" value="Genomic_DNA"/>
</dbReference>
<keyword evidence="1" id="KW-0131">Cell cycle</keyword>
<dbReference type="PROSITE" id="PS50005">
    <property type="entry name" value="TPR"/>
    <property type="match status" value="1"/>
</dbReference>
<evidence type="ECO:0000256" key="3">
    <source>
        <dbReference type="SAM" id="MobiDB-lite"/>
    </source>
</evidence>
<feature type="signal peptide" evidence="1">
    <location>
        <begin position="1"/>
        <end position="19"/>
    </location>
</feature>
<proteinExistence type="inferred from homology"/>
<comment type="function">
    <text evidence="1">Mediates coordination of peptidoglycan synthesis and outer membrane constriction during cell division.</text>
</comment>
<sequence length="348" mass="36408" precursor="true">MRVLLAGVAFAAIAAPAFAQSASEMQLRINRLEEQVRQLTGQNEEYQHQIRQLQQQLGGAPGQAASGPPPRPGMSPQQGAVVRPPVGGQVGMPPSQQRPPQPGLPPQQSGQPQIYTPPGANSAANPNVMAPPPSDLGSLSTGPGGAVIGQPPMGQGSNPGRDPNAPLVITPNIGGPPPQQVGGPVVNGPVTGGPGLGTPPGVDPNLNVPQPAGTQDLAIATPTGSAEDEYALGAGFLQRKDYEFAETQFRNFLKQYPNDQRVPDALYGLGESFYQRNQHSDAIEPFLEVVTKHGNSPRAADSMLRLAQTLGAIDQREQACATLIELGNKYPRSNAKTQSSKEMSKLGC</sequence>
<dbReference type="SMART" id="SM00028">
    <property type="entry name" value="TPR"/>
    <property type="match status" value="2"/>
</dbReference>
<protein>
    <recommendedName>
        <fullName evidence="1">Cell division coordinator CpoB</fullName>
    </recommendedName>
</protein>
<evidence type="ECO:0000256" key="2">
    <source>
        <dbReference type="PROSITE-ProRule" id="PRU00339"/>
    </source>
</evidence>
<evidence type="ECO:0000313" key="4">
    <source>
        <dbReference type="EMBL" id="BCJ89891.1"/>
    </source>
</evidence>
<accession>A0A6S6QS73</accession>
<dbReference type="Gene3D" id="1.25.40.10">
    <property type="entry name" value="Tetratricopeptide repeat domain"/>
    <property type="match status" value="1"/>
</dbReference>
<dbReference type="Proteomes" id="UP000515317">
    <property type="component" value="Chromosome"/>
</dbReference>
<dbReference type="InterPro" id="IPR014162">
    <property type="entry name" value="CpoB_C"/>
</dbReference>
<evidence type="ECO:0000313" key="5">
    <source>
        <dbReference type="Proteomes" id="UP000515317"/>
    </source>
</evidence>
<feature type="compositionally biased region" description="Low complexity" evidence="3">
    <location>
        <begin position="180"/>
        <end position="189"/>
    </location>
</feature>
<dbReference type="InterPro" id="IPR019734">
    <property type="entry name" value="TPR_rpt"/>
</dbReference>
<feature type="repeat" description="TPR" evidence="2">
    <location>
        <begin position="226"/>
        <end position="259"/>
    </location>
</feature>
<dbReference type="SUPFAM" id="SSF48452">
    <property type="entry name" value="TPR-like"/>
    <property type="match status" value="1"/>
</dbReference>
<dbReference type="InterPro" id="IPR034706">
    <property type="entry name" value="CpoB"/>
</dbReference>
<feature type="region of interest" description="Disordered" evidence="3">
    <location>
        <begin position="53"/>
        <end position="211"/>
    </location>
</feature>
<keyword evidence="5" id="KW-1185">Reference proteome</keyword>
<feature type="chain" id="PRO_5028546102" description="Cell division coordinator CpoB" evidence="1">
    <location>
        <begin position="20"/>
        <end position="348"/>
    </location>
</feature>
<keyword evidence="1" id="KW-0574">Periplasm</keyword>
<dbReference type="InterPro" id="IPR011990">
    <property type="entry name" value="TPR-like_helical_dom_sf"/>
</dbReference>
<feature type="compositionally biased region" description="Pro residues" evidence="3">
    <location>
        <begin position="96"/>
        <end position="105"/>
    </location>
</feature>
<feature type="compositionally biased region" description="Low complexity" evidence="3">
    <location>
        <begin position="53"/>
        <end position="66"/>
    </location>
</feature>
<keyword evidence="1" id="KW-0132">Cell division</keyword>
<dbReference type="Pfam" id="PF13174">
    <property type="entry name" value="TPR_6"/>
    <property type="match status" value="2"/>
</dbReference>
<comment type="subcellular location">
    <subcellularLocation>
        <location evidence="1">Periplasm</location>
    </subcellularLocation>
</comment>
<reference evidence="4 5" key="1">
    <citation type="submission" date="2020-08" db="EMBL/GenBank/DDBJ databases">
        <title>Genome sequence of Rhizobiales bacterium strain IZ6.</title>
        <authorList>
            <person name="Nakai R."/>
            <person name="Naganuma T."/>
        </authorList>
    </citation>
    <scope>NUCLEOTIDE SEQUENCE [LARGE SCALE GENOMIC DNA]</scope>
    <source>
        <strain evidence="4 5">IZ6</strain>
    </source>
</reference>
<comment type="similarity">
    <text evidence="1">Belongs to the CpoB family.</text>
</comment>
<dbReference type="NCBIfam" id="TIGR02795">
    <property type="entry name" value="tol_pal_ybgF"/>
    <property type="match status" value="1"/>
</dbReference>